<comment type="caution">
    <text evidence="1">The sequence shown here is derived from an EMBL/GenBank/DDBJ whole genome shotgun (WGS) entry which is preliminary data.</text>
</comment>
<proteinExistence type="predicted"/>
<gene>
    <name evidence="1" type="ORF">CR159_00095</name>
</gene>
<sequence length="370" mass="40091">MLAASTWTDSAGARSGPTLRDLAPIQLYAVPEVSVDPPRPLSDPADAGPMSGVPILDAMDSADALEIPDIPYDYFWGETDFQKWHRTKVSRASPGLLGSLGRQRAPRLRARWLSTPSQGPWTFGASNWRYTGEQGLGVSLGNNEIEVPAWGNTARMGGISVSQSSQAGSDSQRWQYAVSVGALDYSSQPQGDLNYGPTASNTVLRYQVNPQVTLESQLETAPDLITTGVGGRYATDGWGAWSAGVAKASYGMHQGWRYQAAYEVDVLDTLQLSWLSERHTTGFADLSRYADGISVGGVRQQVSASVPLGRWGDVAGMYESSRPSVGDTQRSFGLTQQFWYSPNLRIGLKAERQLVTGDYDVGIRFSVPIN</sequence>
<dbReference type="Proteomes" id="UP000234190">
    <property type="component" value="Unassembled WGS sequence"/>
</dbReference>
<accession>A0A2N4U8Y6</accession>
<evidence type="ECO:0000313" key="2">
    <source>
        <dbReference type="Proteomes" id="UP000234190"/>
    </source>
</evidence>
<dbReference type="AlphaFoldDB" id="A0A2N4U8Y6"/>
<organism evidence="1 2">
    <name type="scientific">Pollutimonas subterranea</name>
    <dbReference type="NCBI Taxonomy" id="2045210"/>
    <lineage>
        <taxon>Bacteria</taxon>
        <taxon>Pseudomonadati</taxon>
        <taxon>Pseudomonadota</taxon>
        <taxon>Betaproteobacteria</taxon>
        <taxon>Burkholderiales</taxon>
        <taxon>Alcaligenaceae</taxon>
        <taxon>Pollutimonas</taxon>
    </lineage>
</organism>
<reference evidence="1 2" key="1">
    <citation type="submission" date="2017-10" db="EMBL/GenBank/DDBJ databases">
        <title>Two draft genome sequences of Pusillimonas sp. strains isolated from a nitrate- and radionuclide-contaminated groundwater in Russia.</title>
        <authorList>
            <person name="Grouzdev D.S."/>
            <person name="Tourova T.P."/>
            <person name="Goeva M.A."/>
            <person name="Babich T.L."/>
            <person name="Sokolova D.S."/>
            <person name="Abdullin R."/>
            <person name="Poltaraus A.B."/>
            <person name="Toshchakov S.V."/>
            <person name="Nazina T.N."/>
        </authorList>
    </citation>
    <scope>NUCLEOTIDE SEQUENCE [LARGE SCALE GENOMIC DNA]</scope>
    <source>
        <strain evidence="1 2">JR1/69-3-13</strain>
    </source>
</reference>
<keyword evidence="2" id="KW-1185">Reference proteome</keyword>
<name>A0A2N4U8Y6_9BURK</name>
<protein>
    <submittedName>
        <fullName evidence="1">Uncharacterized protein</fullName>
    </submittedName>
</protein>
<dbReference type="RefSeq" id="WP_102071974.1">
    <property type="nucleotide sequence ID" value="NZ_PDNW01000001.1"/>
</dbReference>
<dbReference type="EMBL" id="PDNW01000001">
    <property type="protein sequence ID" value="PLC51486.1"/>
    <property type="molecule type" value="Genomic_DNA"/>
</dbReference>
<dbReference type="OrthoDB" id="8676179at2"/>
<evidence type="ECO:0000313" key="1">
    <source>
        <dbReference type="EMBL" id="PLC51486.1"/>
    </source>
</evidence>